<dbReference type="PROSITE" id="PS51450">
    <property type="entry name" value="LRR"/>
    <property type="match status" value="1"/>
</dbReference>
<dbReference type="RefSeq" id="XP_007605552.1">
    <property type="nucleotide sequence ID" value="XM_007605490.1"/>
</dbReference>
<dbReference type="AlphaFoldDB" id="L2GJ08"/>
<dbReference type="InterPro" id="IPR032675">
    <property type="entry name" value="LRR_dom_sf"/>
</dbReference>
<evidence type="ECO:0000256" key="2">
    <source>
        <dbReference type="ARBA" id="ARBA00022737"/>
    </source>
</evidence>
<name>L2GJ08_VITCO</name>
<dbReference type="InParanoid" id="L2GJ08"/>
<organism evidence="5 6">
    <name type="scientific">Vittaforma corneae (strain ATCC 50505)</name>
    <name type="common">Microsporidian parasite</name>
    <name type="synonym">Nosema corneum</name>
    <dbReference type="NCBI Taxonomy" id="993615"/>
    <lineage>
        <taxon>Eukaryota</taxon>
        <taxon>Fungi</taxon>
        <taxon>Fungi incertae sedis</taxon>
        <taxon>Microsporidia</taxon>
        <taxon>Nosematidae</taxon>
        <taxon>Vittaforma</taxon>
    </lineage>
</organism>
<dbReference type="PANTHER" id="PTHR48051:SF54">
    <property type="entry name" value="LEUCINE-RICH REPEAT-CONTAINING PROTEIN"/>
    <property type="match status" value="1"/>
</dbReference>
<evidence type="ECO:0000256" key="3">
    <source>
        <dbReference type="SAM" id="SignalP"/>
    </source>
</evidence>
<dbReference type="InterPro" id="IPR050216">
    <property type="entry name" value="LRR_domain-containing"/>
</dbReference>
<feature type="signal peptide" evidence="3">
    <location>
        <begin position="1"/>
        <end position="24"/>
    </location>
</feature>
<dbReference type="InterPro" id="IPR001611">
    <property type="entry name" value="Leu-rich_rpt"/>
</dbReference>
<evidence type="ECO:0000256" key="1">
    <source>
        <dbReference type="ARBA" id="ARBA00022614"/>
    </source>
</evidence>
<dbReference type="InterPro" id="IPR055414">
    <property type="entry name" value="LRR_R13L4/SHOC2-like"/>
</dbReference>
<dbReference type="SMART" id="SM00369">
    <property type="entry name" value="LRR_TYP"/>
    <property type="match status" value="2"/>
</dbReference>
<keyword evidence="2" id="KW-0677">Repeat</keyword>
<dbReference type="Proteomes" id="UP000011082">
    <property type="component" value="Unassembled WGS sequence"/>
</dbReference>
<keyword evidence="3" id="KW-0732">Signal</keyword>
<reference evidence="6" key="1">
    <citation type="submission" date="2011-05" db="EMBL/GenBank/DDBJ databases">
        <title>The genome sequence of Vittaforma corneae strain ATCC 50505.</title>
        <authorList>
            <consortium name="The Broad Institute Genome Sequencing Platform"/>
            <person name="Cuomo C."/>
            <person name="Didier E."/>
            <person name="Bowers L."/>
            <person name="Young S.K."/>
            <person name="Zeng Q."/>
            <person name="Gargeya S."/>
            <person name="Fitzgerald M."/>
            <person name="Haas B."/>
            <person name="Abouelleil A."/>
            <person name="Alvarado L."/>
            <person name="Arachchi H.M."/>
            <person name="Berlin A."/>
            <person name="Chapman S.B."/>
            <person name="Gearin G."/>
            <person name="Goldberg J."/>
            <person name="Griggs A."/>
            <person name="Gujja S."/>
            <person name="Hansen M."/>
            <person name="Heiman D."/>
            <person name="Howarth C."/>
            <person name="Larimer J."/>
            <person name="Lui A."/>
            <person name="MacDonald P.J.P."/>
            <person name="McCowen C."/>
            <person name="Montmayeur A."/>
            <person name="Murphy C."/>
            <person name="Neiman D."/>
            <person name="Pearson M."/>
            <person name="Priest M."/>
            <person name="Roberts A."/>
            <person name="Saif S."/>
            <person name="Shea T."/>
            <person name="Sisk P."/>
            <person name="Stolte C."/>
            <person name="Sykes S."/>
            <person name="Wortman J."/>
            <person name="Nusbaum C."/>
            <person name="Birren B."/>
        </authorList>
    </citation>
    <scope>NUCLEOTIDE SEQUENCE [LARGE SCALE GENOMIC DNA]</scope>
    <source>
        <strain evidence="6">ATCC 50505</strain>
    </source>
</reference>
<sequence>MNIARTRKAYEAIWSLLVLMGATLQSTDNGANPGGIYSFGNYPVDTTEIAIYSQGITSIDSNIKRLVKLEKLDLSVNKLKALPSEIGELKDLKMLYLNGNELGTLPPEIRRLEKLQCLYLRN</sequence>
<dbReference type="GeneID" id="19882817"/>
<gene>
    <name evidence="5" type="ORF">VICG_02107</name>
</gene>
<keyword evidence="6" id="KW-1185">Reference proteome</keyword>
<dbReference type="STRING" id="993615.L2GJ08"/>
<keyword evidence="1" id="KW-0433">Leucine-rich repeat</keyword>
<dbReference type="EMBL" id="JH370171">
    <property type="protein sequence ID" value="ELA40856.1"/>
    <property type="molecule type" value="Genomic_DNA"/>
</dbReference>
<dbReference type="OrthoDB" id="2191907at2759"/>
<evidence type="ECO:0000313" key="5">
    <source>
        <dbReference type="EMBL" id="ELA40856.1"/>
    </source>
</evidence>
<dbReference type="HOGENOM" id="CLU_140544_0_0_1"/>
<dbReference type="Gene3D" id="3.80.10.10">
    <property type="entry name" value="Ribonuclease Inhibitor"/>
    <property type="match status" value="1"/>
</dbReference>
<dbReference type="PANTHER" id="PTHR48051">
    <property type="match status" value="1"/>
</dbReference>
<dbReference type="InterPro" id="IPR003591">
    <property type="entry name" value="Leu-rich_rpt_typical-subtyp"/>
</dbReference>
<dbReference type="SUPFAM" id="SSF52058">
    <property type="entry name" value="L domain-like"/>
    <property type="match status" value="1"/>
</dbReference>
<accession>L2GJ08</accession>
<protein>
    <recommendedName>
        <fullName evidence="4">Disease resistance R13L4/SHOC-2-like LRR domain-containing protein</fullName>
    </recommendedName>
</protein>
<feature type="chain" id="PRO_5003959731" description="Disease resistance R13L4/SHOC-2-like LRR domain-containing protein" evidence="3">
    <location>
        <begin position="25"/>
        <end position="122"/>
    </location>
</feature>
<evidence type="ECO:0000313" key="6">
    <source>
        <dbReference type="Proteomes" id="UP000011082"/>
    </source>
</evidence>
<feature type="non-terminal residue" evidence="5">
    <location>
        <position position="122"/>
    </location>
</feature>
<feature type="domain" description="Disease resistance R13L4/SHOC-2-like LRR" evidence="4">
    <location>
        <begin position="62"/>
        <end position="121"/>
    </location>
</feature>
<dbReference type="GO" id="GO:0005737">
    <property type="term" value="C:cytoplasm"/>
    <property type="evidence" value="ECO:0007669"/>
    <property type="project" value="TreeGrafter"/>
</dbReference>
<dbReference type="Pfam" id="PF23598">
    <property type="entry name" value="LRR_14"/>
    <property type="match status" value="1"/>
</dbReference>
<dbReference type="VEuPathDB" id="MicrosporidiaDB:VICG_02107"/>
<proteinExistence type="predicted"/>
<evidence type="ECO:0000259" key="4">
    <source>
        <dbReference type="Pfam" id="PF23598"/>
    </source>
</evidence>